<feature type="non-terminal residue" evidence="1">
    <location>
        <position position="1"/>
    </location>
</feature>
<proteinExistence type="predicted"/>
<name>X1HEJ9_9ZZZZ</name>
<evidence type="ECO:0000313" key="1">
    <source>
        <dbReference type="EMBL" id="GAH55460.1"/>
    </source>
</evidence>
<organism evidence="1">
    <name type="scientific">marine sediment metagenome</name>
    <dbReference type="NCBI Taxonomy" id="412755"/>
    <lineage>
        <taxon>unclassified sequences</taxon>
        <taxon>metagenomes</taxon>
        <taxon>ecological metagenomes</taxon>
    </lineage>
</organism>
<reference evidence="1" key="1">
    <citation type="journal article" date="2014" name="Front. Microbiol.">
        <title>High frequency of phylogenetically diverse reductive dehalogenase-homologous genes in deep subseafloor sedimentary metagenomes.</title>
        <authorList>
            <person name="Kawai M."/>
            <person name="Futagami T."/>
            <person name="Toyoda A."/>
            <person name="Takaki Y."/>
            <person name="Nishi S."/>
            <person name="Hori S."/>
            <person name="Arai W."/>
            <person name="Tsubouchi T."/>
            <person name="Morono Y."/>
            <person name="Uchiyama I."/>
            <person name="Ito T."/>
            <person name="Fujiyama A."/>
            <person name="Inagaki F."/>
            <person name="Takami H."/>
        </authorList>
    </citation>
    <scope>NUCLEOTIDE SEQUENCE</scope>
    <source>
        <strain evidence="1">Expedition CK06-06</strain>
    </source>
</reference>
<sequence length="54" mass="5777">ALGFALIPRFVLIYIQKAGSGGPGDYVCLLDIGQGCGSNICGSVQIYTQERREQ</sequence>
<accession>X1HEJ9</accession>
<dbReference type="AlphaFoldDB" id="X1HEJ9"/>
<gene>
    <name evidence="1" type="ORF">S03H2_26877</name>
</gene>
<protein>
    <submittedName>
        <fullName evidence="1">Uncharacterized protein</fullName>
    </submittedName>
</protein>
<dbReference type="EMBL" id="BARU01015798">
    <property type="protein sequence ID" value="GAH55460.1"/>
    <property type="molecule type" value="Genomic_DNA"/>
</dbReference>
<comment type="caution">
    <text evidence="1">The sequence shown here is derived from an EMBL/GenBank/DDBJ whole genome shotgun (WGS) entry which is preliminary data.</text>
</comment>